<dbReference type="RefSeq" id="WP_248631103.1">
    <property type="nucleotide sequence ID" value="NZ_JALPTH010000001.1"/>
</dbReference>
<dbReference type="PRINTS" id="PR00722">
    <property type="entry name" value="CHYMOTRYPSIN"/>
</dbReference>
<evidence type="ECO:0000256" key="3">
    <source>
        <dbReference type="RuleBase" id="RU363034"/>
    </source>
</evidence>
<dbReference type="InterPro" id="IPR001254">
    <property type="entry name" value="Trypsin_dom"/>
</dbReference>
<dbReference type="EMBL" id="JALPTH010000001">
    <property type="protein sequence ID" value="MCK8675902.1"/>
    <property type="molecule type" value="Genomic_DNA"/>
</dbReference>
<sequence length="287" mass="29253">MRRPISRTISRTTNRRKRTARRCAAPLAALVAAATLPLGTAAPAAADSVVVGGQPVRAEDSPWVVALSSRDRFGGTRAGQFCGGVVVAPTQVVTAAHCLGPSVLGTDSKELTDLSVIAGRTELRDSGGVEIAVTGTWISPSYDPATQAGDFAMVTLETALPRGYVIETAKAGDPAYRAGTRAAVYGWGDTTGSGSYAYALRAAQVRVLDDAVCARAYPAESGGGYLPATMLCAGDPAGGRDACQGDSGGPLVARGRLIGLVSWGSGCGEADAPGVYTRLSAVLPEEP</sequence>
<feature type="signal peptide" evidence="4">
    <location>
        <begin position="1"/>
        <end position="46"/>
    </location>
</feature>
<keyword evidence="3 6" id="KW-0645">Protease</keyword>
<dbReference type="InterPro" id="IPR050430">
    <property type="entry name" value="Peptidase_S1"/>
</dbReference>
<keyword evidence="3" id="KW-0378">Hydrolase</keyword>
<evidence type="ECO:0000256" key="1">
    <source>
        <dbReference type="ARBA" id="ARBA00007664"/>
    </source>
</evidence>
<dbReference type="GO" id="GO:0008233">
    <property type="term" value="F:peptidase activity"/>
    <property type="evidence" value="ECO:0007669"/>
    <property type="project" value="UniProtKB-KW"/>
</dbReference>
<dbReference type="SMART" id="SM00020">
    <property type="entry name" value="Tryp_SPc"/>
    <property type="match status" value="1"/>
</dbReference>
<comment type="caution">
    <text evidence="6">The sequence shown here is derived from an EMBL/GenBank/DDBJ whole genome shotgun (WGS) entry which is preliminary data.</text>
</comment>
<organism evidence="6 7">
    <name type="scientific">Streptomyces lichenis</name>
    <dbReference type="NCBI Taxonomy" id="2306967"/>
    <lineage>
        <taxon>Bacteria</taxon>
        <taxon>Bacillati</taxon>
        <taxon>Actinomycetota</taxon>
        <taxon>Actinomycetes</taxon>
        <taxon>Kitasatosporales</taxon>
        <taxon>Streptomycetaceae</taxon>
        <taxon>Streptomyces</taxon>
    </lineage>
</organism>
<comment type="similarity">
    <text evidence="1">Belongs to the peptidase S1 family.</text>
</comment>
<dbReference type="InterPro" id="IPR043504">
    <property type="entry name" value="Peptidase_S1_PA_chymotrypsin"/>
</dbReference>
<evidence type="ECO:0000259" key="5">
    <source>
        <dbReference type="PROSITE" id="PS50240"/>
    </source>
</evidence>
<keyword evidence="4" id="KW-0732">Signal</keyword>
<dbReference type="PROSITE" id="PS00134">
    <property type="entry name" value="TRYPSIN_HIS"/>
    <property type="match status" value="1"/>
</dbReference>
<dbReference type="GO" id="GO:0006508">
    <property type="term" value="P:proteolysis"/>
    <property type="evidence" value="ECO:0007669"/>
    <property type="project" value="UniProtKB-KW"/>
</dbReference>
<feature type="chain" id="PRO_5047332167" evidence="4">
    <location>
        <begin position="47"/>
        <end position="287"/>
    </location>
</feature>
<dbReference type="CDD" id="cd00190">
    <property type="entry name" value="Tryp_SPc"/>
    <property type="match status" value="1"/>
</dbReference>
<dbReference type="SUPFAM" id="SSF50494">
    <property type="entry name" value="Trypsin-like serine proteases"/>
    <property type="match status" value="1"/>
</dbReference>
<reference evidence="6 7" key="1">
    <citation type="submission" date="2022-04" db="EMBL/GenBank/DDBJ databases">
        <title>Streptomyces sp. nov. LCR6-01 isolated from Lichen of Dirinaria sp.</title>
        <authorList>
            <person name="Kanchanasin P."/>
            <person name="Tanasupawat S."/>
            <person name="Phongsopitanun W."/>
        </authorList>
    </citation>
    <scope>NUCLEOTIDE SEQUENCE [LARGE SCALE GENOMIC DNA]</scope>
    <source>
        <strain evidence="6 7">LCR6-01</strain>
    </source>
</reference>
<dbReference type="Proteomes" id="UP001522868">
    <property type="component" value="Unassembled WGS sequence"/>
</dbReference>
<evidence type="ECO:0000313" key="6">
    <source>
        <dbReference type="EMBL" id="MCK8675902.1"/>
    </source>
</evidence>
<dbReference type="InterPro" id="IPR018114">
    <property type="entry name" value="TRYPSIN_HIS"/>
</dbReference>
<dbReference type="InterPro" id="IPR001314">
    <property type="entry name" value="Peptidase_S1A"/>
</dbReference>
<evidence type="ECO:0000256" key="4">
    <source>
        <dbReference type="SAM" id="SignalP"/>
    </source>
</evidence>
<keyword evidence="3" id="KW-0720">Serine protease</keyword>
<dbReference type="InterPro" id="IPR009003">
    <property type="entry name" value="Peptidase_S1_PA"/>
</dbReference>
<evidence type="ECO:0000313" key="7">
    <source>
        <dbReference type="Proteomes" id="UP001522868"/>
    </source>
</evidence>
<feature type="domain" description="Peptidase S1" evidence="5">
    <location>
        <begin position="50"/>
        <end position="287"/>
    </location>
</feature>
<dbReference type="PANTHER" id="PTHR24276:SF98">
    <property type="entry name" value="FI18310P1-RELATED"/>
    <property type="match status" value="1"/>
</dbReference>
<protein>
    <submittedName>
        <fullName evidence="6">Serine protease</fullName>
    </submittedName>
</protein>
<keyword evidence="7" id="KW-1185">Reference proteome</keyword>
<evidence type="ECO:0000256" key="2">
    <source>
        <dbReference type="ARBA" id="ARBA00023157"/>
    </source>
</evidence>
<dbReference type="InterPro" id="IPR033116">
    <property type="entry name" value="TRYPSIN_SER"/>
</dbReference>
<dbReference type="Pfam" id="PF00089">
    <property type="entry name" value="Trypsin"/>
    <property type="match status" value="1"/>
</dbReference>
<dbReference type="Gene3D" id="2.40.10.10">
    <property type="entry name" value="Trypsin-like serine proteases"/>
    <property type="match status" value="1"/>
</dbReference>
<dbReference type="PROSITE" id="PS50240">
    <property type="entry name" value="TRYPSIN_DOM"/>
    <property type="match status" value="1"/>
</dbReference>
<gene>
    <name evidence="6" type="ORF">M1O15_00425</name>
</gene>
<proteinExistence type="inferred from homology"/>
<keyword evidence="2" id="KW-1015">Disulfide bond</keyword>
<name>A0ABT0I3K5_9ACTN</name>
<accession>A0ABT0I3K5</accession>
<dbReference type="PROSITE" id="PS00135">
    <property type="entry name" value="TRYPSIN_SER"/>
    <property type="match status" value="1"/>
</dbReference>
<dbReference type="PANTHER" id="PTHR24276">
    <property type="entry name" value="POLYSERASE-RELATED"/>
    <property type="match status" value="1"/>
</dbReference>